<accession>F0XRI2</accession>
<organism evidence="2">
    <name type="scientific">Grosmannia clavigera (strain kw1407 / UAMH 11150)</name>
    <name type="common">Blue stain fungus</name>
    <name type="synonym">Graphiocladiella clavigera</name>
    <dbReference type="NCBI Taxonomy" id="655863"/>
    <lineage>
        <taxon>Eukaryota</taxon>
        <taxon>Fungi</taxon>
        <taxon>Dikarya</taxon>
        <taxon>Ascomycota</taxon>
        <taxon>Pezizomycotina</taxon>
        <taxon>Sordariomycetes</taxon>
        <taxon>Sordariomycetidae</taxon>
        <taxon>Ophiostomatales</taxon>
        <taxon>Ophiostomataceae</taxon>
        <taxon>Leptographium</taxon>
    </lineage>
</organism>
<gene>
    <name evidence="1" type="ORF">CMQ_334</name>
</gene>
<evidence type="ECO:0000313" key="1">
    <source>
        <dbReference type="EMBL" id="EFX00017.1"/>
    </source>
</evidence>
<dbReference type="HOGENOM" id="CLU_1627233_0_0_1"/>
<dbReference type="GeneID" id="25976429"/>
<name>F0XRI2_GROCL</name>
<dbReference type="InParanoid" id="F0XRI2"/>
<reference evidence="1 2" key="1">
    <citation type="journal article" date="2011" name="Proc. Natl. Acad. Sci. U.S.A.">
        <title>Genome and transcriptome analyses of the mountain pine beetle-fungal symbiont Grosmannia clavigera, a lodgepole pine pathogen.</title>
        <authorList>
            <person name="DiGuistini S."/>
            <person name="Wang Y."/>
            <person name="Liao N.Y."/>
            <person name="Taylor G."/>
            <person name="Tanguay P."/>
            <person name="Feau N."/>
            <person name="Henrissat B."/>
            <person name="Chan S.K."/>
            <person name="Hesse-Orce U."/>
            <person name="Alamouti S.M."/>
            <person name="Tsui C.K.M."/>
            <person name="Docking R.T."/>
            <person name="Levasseur A."/>
            <person name="Haridas S."/>
            <person name="Robertson G."/>
            <person name="Birol I."/>
            <person name="Holt R.A."/>
            <person name="Marra M.A."/>
            <person name="Hamelin R.C."/>
            <person name="Hirst M."/>
            <person name="Jones S.J.M."/>
            <person name="Bohlmann J."/>
            <person name="Breuil C."/>
        </authorList>
    </citation>
    <scope>NUCLEOTIDE SEQUENCE [LARGE SCALE GENOMIC DNA]</scope>
    <source>
        <strain evidence="2">kw1407 / UAMH 11150</strain>
    </source>
</reference>
<evidence type="ECO:0000313" key="2">
    <source>
        <dbReference type="Proteomes" id="UP000007796"/>
    </source>
</evidence>
<protein>
    <submittedName>
        <fullName evidence="1">Uncharacterized protein</fullName>
    </submittedName>
</protein>
<dbReference type="RefSeq" id="XP_014169182.1">
    <property type="nucleotide sequence ID" value="XM_014313707.1"/>
</dbReference>
<sequence>MTCTLLPHIPTNFTADREPHYNIVNMSSSEMANALTGHVGSQFSDRILVSDGELAAASALAGTGVDNGEDADIVLELPRLLKKVAATVSGHQAGQPAYTRVGDYYIRTNIVDGIVNQSIENTKSSMVTHAGTTTVELGAPPIFTLHGVSLQDTASAAIPDEHTFLT</sequence>
<dbReference type="EMBL" id="GL629807">
    <property type="protein sequence ID" value="EFX00017.1"/>
    <property type="molecule type" value="Genomic_DNA"/>
</dbReference>
<dbReference type="Proteomes" id="UP000007796">
    <property type="component" value="Unassembled WGS sequence"/>
</dbReference>
<proteinExistence type="predicted"/>
<dbReference type="AlphaFoldDB" id="F0XRI2"/>
<keyword evidence="2" id="KW-1185">Reference proteome</keyword>